<organism evidence="2">
    <name type="scientific">Caenorhabditis brenneri</name>
    <name type="common">Nematode worm</name>
    <dbReference type="NCBI Taxonomy" id="135651"/>
    <lineage>
        <taxon>Eukaryota</taxon>
        <taxon>Metazoa</taxon>
        <taxon>Ecdysozoa</taxon>
        <taxon>Nematoda</taxon>
        <taxon>Chromadorea</taxon>
        <taxon>Rhabditida</taxon>
        <taxon>Rhabditina</taxon>
        <taxon>Rhabditomorpha</taxon>
        <taxon>Rhabditoidea</taxon>
        <taxon>Rhabditidae</taxon>
        <taxon>Peloderinae</taxon>
        <taxon>Caenorhabditis</taxon>
    </lineage>
</organism>
<dbReference type="InParanoid" id="G0MXD7"/>
<keyword evidence="2" id="KW-1185">Reference proteome</keyword>
<evidence type="ECO:0000313" key="1">
    <source>
        <dbReference type="EMBL" id="EGT46785.1"/>
    </source>
</evidence>
<dbReference type="HOGENOM" id="CLU_2308519_0_0_1"/>
<dbReference type="Proteomes" id="UP000008068">
    <property type="component" value="Unassembled WGS sequence"/>
</dbReference>
<protein>
    <submittedName>
        <fullName evidence="1">Uncharacterized protein</fullName>
    </submittedName>
</protein>
<dbReference type="EMBL" id="GL379818">
    <property type="protein sequence ID" value="EGT46785.1"/>
    <property type="molecule type" value="Genomic_DNA"/>
</dbReference>
<evidence type="ECO:0000313" key="2">
    <source>
        <dbReference type="Proteomes" id="UP000008068"/>
    </source>
</evidence>
<proteinExistence type="predicted"/>
<sequence length="100" mass="12508">MADQQPVDARRVRFHVPPRFMTRREFQRCRRNLTFEQCVYYGVDPDSRLFRAHRYRHEMLRVWLRMGVTPWSEQQQANIPGLSRVLRQRWDRCLRELERY</sequence>
<accession>G0MXD7</accession>
<name>G0MXD7_CAEBE</name>
<reference evidence="2" key="1">
    <citation type="submission" date="2011-07" db="EMBL/GenBank/DDBJ databases">
        <authorList>
            <consortium name="Caenorhabditis brenneri Sequencing and Analysis Consortium"/>
            <person name="Wilson R.K."/>
        </authorList>
    </citation>
    <scope>NUCLEOTIDE SEQUENCE [LARGE SCALE GENOMIC DNA]</scope>
    <source>
        <strain evidence="2">PB2801</strain>
    </source>
</reference>
<gene>
    <name evidence="1" type="ORF">CAEBREN_23898</name>
</gene>
<dbReference type="OrthoDB" id="10499518at2759"/>
<dbReference type="AlphaFoldDB" id="G0MXD7"/>